<comment type="pathway">
    <text evidence="1 10">Cofactor biosynthesis; (R)-pantothenate biosynthesis; (R)-pantoate from 3-methyl-2-oxobutanoate: step 2/2.</text>
</comment>
<comment type="similarity">
    <text evidence="2 10">Belongs to the ketopantoate reductase family.</text>
</comment>
<evidence type="ECO:0000256" key="10">
    <source>
        <dbReference type="RuleBase" id="RU362068"/>
    </source>
</evidence>
<dbReference type="GO" id="GO:0050661">
    <property type="term" value="F:NADP binding"/>
    <property type="evidence" value="ECO:0007669"/>
    <property type="project" value="TreeGrafter"/>
</dbReference>
<evidence type="ECO:0000256" key="1">
    <source>
        <dbReference type="ARBA" id="ARBA00004994"/>
    </source>
</evidence>
<dbReference type="InterPro" id="IPR050838">
    <property type="entry name" value="Ketopantoate_reductase"/>
</dbReference>
<evidence type="ECO:0000256" key="5">
    <source>
        <dbReference type="ARBA" id="ARBA00022655"/>
    </source>
</evidence>
<dbReference type="GeneID" id="94694680"/>
<evidence type="ECO:0000256" key="2">
    <source>
        <dbReference type="ARBA" id="ARBA00007870"/>
    </source>
</evidence>
<protein>
    <recommendedName>
        <fullName evidence="4 10">2-dehydropantoate 2-reductase</fullName>
        <ecNumber evidence="3 10">1.1.1.169</ecNumber>
    </recommendedName>
    <alternativeName>
        <fullName evidence="8 10">Ketopantoate reductase</fullName>
    </alternativeName>
</protein>
<evidence type="ECO:0000256" key="8">
    <source>
        <dbReference type="ARBA" id="ARBA00032024"/>
    </source>
</evidence>
<dbReference type="EMBL" id="FNPE01000012">
    <property type="protein sequence ID" value="SDZ11587.1"/>
    <property type="molecule type" value="Genomic_DNA"/>
</dbReference>
<evidence type="ECO:0000256" key="6">
    <source>
        <dbReference type="ARBA" id="ARBA00022857"/>
    </source>
</evidence>
<dbReference type="Gene3D" id="1.10.1040.10">
    <property type="entry name" value="N-(1-d-carboxylethyl)-l-norvaline Dehydrogenase, domain 2"/>
    <property type="match status" value="1"/>
</dbReference>
<dbReference type="InterPro" id="IPR013752">
    <property type="entry name" value="KPA_reductase"/>
</dbReference>
<reference evidence="13 14" key="1">
    <citation type="submission" date="2016-10" db="EMBL/GenBank/DDBJ databases">
        <authorList>
            <person name="de Groot N.N."/>
        </authorList>
    </citation>
    <scope>NUCLEOTIDE SEQUENCE [LARGE SCALE GENOMIC DNA]</scope>
    <source>
        <strain evidence="13 14">LMG 24775</strain>
    </source>
</reference>
<comment type="function">
    <text evidence="10">Catalyzes the NADPH-dependent reduction of ketopantoate into pantoic acid.</text>
</comment>
<feature type="domain" description="Ketopantoate reductase N-terminal" evidence="11">
    <location>
        <begin position="7"/>
        <end position="151"/>
    </location>
</feature>
<dbReference type="InterPro" id="IPR003710">
    <property type="entry name" value="ApbA"/>
</dbReference>
<dbReference type="InterPro" id="IPR008927">
    <property type="entry name" value="6-PGluconate_DH-like_C_sf"/>
</dbReference>
<dbReference type="RefSeq" id="WP_074922769.1">
    <property type="nucleotide sequence ID" value="NZ_CP141274.1"/>
</dbReference>
<keyword evidence="5 10" id="KW-0566">Pantothenate biosynthesis</keyword>
<organism evidence="13 14">
    <name type="scientific">Delftia lacustris</name>
    <dbReference type="NCBI Taxonomy" id="558537"/>
    <lineage>
        <taxon>Bacteria</taxon>
        <taxon>Pseudomonadati</taxon>
        <taxon>Pseudomonadota</taxon>
        <taxon>Betaproteobacteria</taxon>
        <taxon>Burkholderiales</taxon>
        <taxon>Comamonadaceae</taxon>
        <taxon>Delftia</taxon>
    </lineage>
</organism>
<dbReference type="Gene3D" id="3.40.50.720">
    <property type="entry name" value="NAD(P)-binding Rossmann-like Domain"/>
    <property type="match status" value="1"/>
</dbReference>
<sequence length="312" mass="32974">MENTRSIGILGAGAMGTLFGARLARIGLDVTLVDVNDELLQALNRDGARCHTDEGLLQARVQAARAEQLTAGPALWLVFTKSAHTRAALQGIAHLIGPDTHFLSLQNGIGHADVLREMVPLERIAVGVTTWPARVMSPGEVSSMGQGGIRFMPCDGQRSAVFDLLADDLNRAGMHCRIDPQVQEAIWEKLAFNAAFNGVCAVTRQTVDGLANPQGEALLQRVLDEVLSVAHAHGVAASAERVGAAVRDALDHHRGHQPSMLQDLLAGRATETGAIHGAVLQVADRLGIAVPVTRTLHALVSLSENAGAVAPR</sequence>
<dbReference type="InterPro" id="IPR013328">
    <property type="entry name" value="6PGD_dom2"/>
</dbReference>
<dbReference type="InterPro" id="IPR036291">
    <property type="entry name" value="NAD(P)-bd_dom_sf"/>
</dbReference>
<feature type="domain" description="Ketopantoate reductase C-terminal" evidence="12">
    <location>
        <begin position="182"/>
        <end position="301"/>
    </location>
</feature>
<keyword evidence="7 10" id="KW-0560">Oxidoreductase</keyword>
<dbReference type="Pfam" id="PF08546">
    <property type="entry name" value="ApbA_C"/>
    <property type="match status" value="1"/>
</dbReference>
<evidence type="ECO:0000256" key="4">
    <source>
        <dbReference type="ARBA" id="ARBA00019465"/>
    </source>
</evidence>
<dbReference type="SUPFAM" id="SSF48179">
    <property type="entry name" value="6-phosphogluconate dehydrogenase C-terminal domain-like"/>
    <property type="match status" value="1"/>
</dbReference>
<dbReference type="Proteomes" id="UP000183417">
    <property type="component" value="Unassembled WGS sequence"/>
</dbReference>
<evidence type="ECO:0000256" key="9">
    <source>
        <dbReference type="ARBA" id="ARBA00048793"/>
    </source>
</evidence>
<evidence type="ECO:0000313" key="13">
    <source>
        <dbReference type="EMBL" id="SDZ11587.1"/>
    </source>
</evidence>
<dbReference type="NCBIfam" id="TIGR00745">
    <property type="entry name" value="apbA_panE"/>
    <property type="match status" value="1"/>
</dbReference>
<dbReference type="PANTHER" id="PTHR43765">
    <property type="entry name" value="2-DEHYDROPANTOATE 2-REDUCTASE-RELATED"/>
    <property type="match status" value="1"/>
</dbReference>
<dbReference type="UniPathway" id="UPA00028">
    <property type="reaction ID" value="UER00004"/>
</dbReference>
<dbReference type="FunFam" id="1.10.1040.10:FF:000017">
    <property type="entry name" value="2-dehydropantoate 2-reductase"/>
    <property type="match status" value="1"/>
</dbReference>
<keyword evidence="6 10" id="KW-0521">NADP</keyword>
<dbReference type="InterPro" id="IPR013332">
    <property type="entry name" value="KPR_N"/>
</dbReference>
<evidence type="ECO:0000256" key="3">
    <source>
        <dbReference type="ARBA" id="ARBA00013014"/>
    </source>
</evidence>
<comment type="catalytic activity">
    <reaction evidence="9 10">
        <text>(R)-pantoate + NADP(+) = 2-dehydropantoate + NADPH + H(+)</text>
        <dbReference type="Rhea" id="RHEA:16233"/>
        <dbReference type="ChEBI" id="CHEBI:11561"/>
        <dbReference type="ChEBI" id="CHEBI:15378"/>
        <dbReference type="ChEBI" id="CHEBI:15980"/>
        <dbReference type="ChEBI" id="CHEBI:57783"/>
        <dbReference type="ChEBI" id="CHEBI:58349"/>
        <dbReference type="EC" id="1.1.1.169"/>
    </reaction>
</comment>
<dbReference type="Pfam" id="PF02558">
    <property type="entry name" value="ApbA"/>
    <property type="match status" value="1"/>
</dbReference>
<evidence type="ECO:0000259" key="12">
    <source>
        <dbReference type="Pfam" id="PF08546"/>
    </source>
</evidence>
<evidence type="ECO:0000259" key="11">
    <source>
        <dbReference type="Pfam" id="PF02558"/>
    </source>
</evidence>
<dbReference type="AlphaFoldDB" id="A0A1H3QDZ3"/>
<dbReference type="GO" id="GO:0008677">
    <property type="term" value="F:2-dehydropantoate 2-reductase activity"/>
    <property type="evidence" value="ECO:0007669"/>
    <property type="project" value="UniProtKB-EC"/>
</dbReference>
<dbReference type="GO" id="GO:0005737">
    <property type="term" value="C:cytoplasm"/>
    <property type="evidence" value="ECO:0007669"/>
    <property type="project" value="TreeGrafter"/>
</dbReference>
<accession>A0A1H3QDZ3</accession>
<gene>
    <name evidence="13" type="ORF">SAMN05421547_112114</name>
</gene>
<dbReference type="SUPFAM" id="SSF51735">
    <property type="entry name" value="NAD(P)-binding Rossmann-fold domains"/>
    <property type="match status" value="1"/>
</dbReference>
<name>A0A1H3QDZ3_9BURK</name>
<evidence type="ECO:0000256" key="7">
    <source>
        <dbReference type="ARBA" id="ARBA00023002"/>
    </source>
</evidence>
<dbReference type="PANTHER" id="PTHR43765:SF2">
    <property type="entry name" value="2-DEHYDROPANTOATE 2-REDUCTASE"/>
    <property type="match status" value="1"/>
</dbReference>
<dbReference type="EC" id="1.1.1.169" evidence="3 10"/>
<dbReference type="GO" id="GO:0015940">
    <property type="term" value="P:pantothenate biosynthetic process"/>
    <property type="evidence" value="ECO:0007669"/>
    <property type="project" value="UniProtKB-UniPathway"/>
</dbReference>
<evidence type="ECO:0000313" key="14">
    <source>
        <dbReference type="Proteomes" id="UP000183417"/>
    </source>
</evidence>
<proteinExistence type="inferred from homology"/>